<evidence type="ECO:0000313" key="2">
    <source>
        <dbReference type="Proteomes" id="UP001432180"/>
    </source>
</evidence>
<organism evidence="1 2">
    <name type="scientific">Thiorhodovibrio winogradskyi</name>
    <dbReference type="NCBI Taxonomy" id="77007"/>
    <lineage>
        <taxon>Bacteria</taxon>
        <taxon>Pseudomonadati</taxon>
        <taxon>Pseudomonadota</taxon>
        <taxon>Gammaproteobacteria</taxon>
        <taxon>Chromatiales</taxon>
        <taxon>Chromatiaceae</taxon>
        <taxon>Thiorhodovibrio</taxon>
    </lineage>
</organism>
<dbReference type="Proteomes" id="UP001432180">
    <property type="component" value="Chromosome"/>
</dbReference>
<evidence type="ECO:0000313" key="1">
    <source>
        <dbReference type="EMBL" id="WPL16454.1"/>
    </source>
</evidence>
<proteinExistence type="predicted"/>
<protein>
    <submittedName>
        <fullName evidence="1">Uncharacterized protein</fullName>
    </submittedName>
</protein>
<name>A0ABZ0S826_9GAMM</name>
<gene>
    <name evidence="1" type="ORF">Thiowin_01408</name>
</gene>
<keyword evidence="2" id="KW-1185">Reference proteome</keyword>
<reference evidence="1 2" key="1">
    <citation type="journal article" date="2023" name="Microorganisms">
        <title>Thiorhodovibrio frisius and Trv. litoralis spp. nov., Two Novel Members from a Clade of Fastidious Purple Sulfur Bacteria That Exhibit Unique Red-Shifted Light-Harvesting Capabilities.</title>
        <authorList>
            <person name="Methner A."/>
            <person name="Kuzyk S.B."/>
            <person name="Petersen J."/>
            <person name="Bauer S."/>
            <person name="Brinkmann H."/>
            <person name="Sichau K."/>
            <person name="Wanner G."/>
            <person name="Wolf J."/>
            <person name="Neumann-Schaal M."/>
            <person name="Henke P."/>
            <person name="Tank M."/>
            <person name="Sproer C."/>
            <person name="Bunk B."/>
            <person name="Overmann J."/>
        </authorList>
    </citation>
    <scope>NUCLEOTIDE SEQUENCE [LARGE SCALE GENOMIC DNA]</scope>
    <source>
        <strain evidence="1 2">DSM 6702</strain>
    </source>
</reference>
<accession>A0ABZ0S826</accession>
<dbReference type="EMBL" id="CP121472">
    <property type="protein sequence ID" value="WPL16454.1"/>
    <property type="molecule type" value="Genomic_DNA"/>
</dbReference>
<sequence length="72" mass="7656">MDGGQGQRLGVLEIIRSIAEIPPAEGRQRFGAAMRNSPASNSAPAGVRRQTETCIRGCLVFSFIDNAEHAGD</sequence>